<protein>
    <recommendedName>
        <fullName evidence="2">Anaphase-promoting complex subunit 4-like WD40 domain-containing protein</fullName>
    </recommendedName>
</protein>
<comment type="caution">
    <text evidence="3">The sequence shown here is derived from an EMBL/GenBank/DDBJ whole genome shotgun (WGS) entry which is preliminary data.</text>
</comment>
<dbReference type="Pfam" id="PF12894">
    <property type="entry name" value="ANAPC4_WD40"/>
    <property type="match status" value="1"/>
</dbReference>
<gene>
    <name evidence="3" type="ORF">SK128_025642</name>
</gene>
<reference evidence="3 4" key="1">
    <citation type="submission" date="2023-11" db="EMBL/GenBank/DDBJ databases">
        <title>Halocaridina rubra genome assembly.</title>
        <authorList>
            <person name="Smith C."/>
        </authorList>
    </citation>
    <scope>NUCLEOTIDE SEQUENCE [LARGE SCALE GENOMIC DNA]</scope>
    <source>
        <strain evidence="3">EP-1</strain>
        <tissue evidence="3">Whole</tissue>
    </source>
</reference>
<dbReference type="SMART" id="SM00320">
    <property type="entry name" value="WD40"/>
    <property type="match status" value="4"/>
</dbReference>
<feature type="domain" description="Anaphase-promoting complex subunit 4-like WD40" evidence="2">
    <location>
        <begin position="295"/>
        <end position="364"/>
    </location>
</feature>
<dbReference type="InterPro" id="IPR001680">
    <property type="entry name" value="WD40_rpt"/>
</dbReference>
<dbReference type="SUPFAM" id="SSF50978">
    <property type="entry name" value="WD40 repeat-like"/>
    <property type="match status" value="1"/>
</dbReference>
<sequence length="423" mass="45464">MNRQDRAQKYKLRCHGAPKYLHLMVAAMGMPNGDIVGGSAEEVNDLNVGNEQRNSNISSSMHQTSFPVTQALVSLLAANSSLIHIAGKGDAVLSPVTANGGNSDPGIQLANALAACVMSTKLPHNHRQWAATQLVECIGGRARLTDAHGDLTTSLLNGADYTGALPRVQTSVLEGHTERTSNVIWLQSRNLLVTSGHDGSVRTWKISQRSLGSQEHTLVFQDCESSNSYPASPAALEHLVALPTGRYIAASAEHVLNVWPLCTTGGNIATWTSSSLITCLESSVHGMCDCIITGHHDGSVTLVALTASGVVPSPVMHAGRQDVYVSCLSWQDQDKDMAVGFSDGIVRVCMVNSNTSSVTVAAHQVSHLVFHKTVLFEYLIFMPSFGSVFFLPVEVQHGRHNCKINPKLLIENVFMKIVNCVHV</sequence>
<dbReference type="InterPro" id="IPR024977">
    <property type="entry name" value="Apc4-like_WD40_dom"/>
</dbReference>
<dbReference type="EMBL" id="JAXCGZ010000498">
    <property type="protein sequence ID" value="KAK7085895.1"/>
    <property type="molecule type" value="Genomic_DNA"/>
</dbReference>
<dbReference type="InterPro" id="IPR015943">
    <property type="entry name" value="WD40/YVTN_repeat-like_dom_sf"/>
</dbReference>
<dbReference type="Gene3D" id="2.130.10.10">
    <property type="entry name" value="YVTN repeat-like/Quinoprotein amine dehydrogenase"/>
    <property type="match status" value="1"/>
</dbReference>
<proteinExistence type="predicted"/>
<keyword evidence="1" id="KW-0853">WD repeat</keyword>
<evidence type="ECO:0000313" key="3">
    <source>
        <dbReference type="EMBL" id="KAK7085895.1"/>
    </source>
</evidence>
<name>A0AAN8XWK1_HALRR</name>
<accession>A0AAN8XWK1</accession>
<dbReference type="AlphaFoldDB" id="A0AAN8XWK1"/>
<organism evidence="3 4">
    <name type="scientific">Halocaridina rubra</name>
    <name type="common">Hawaiian red shrimp</name>
    <dbReference type="NCBI Taxonomy" id="373956"/>
    <lineage>
        <taxon>Eukaryota</taxon>
        <taxon>Metazoa</taxon>
        <taxon>Ecdysozoa</taxon>
        <taxon>Arthropoda</taxon>
        <taxon>Crustacea</taxon>
        <taxon>Multicrustacea</taxon>
        <taxon>Malacostraca</taxon>
        <taxon>Eumalacostraca</taxon>
        <taxon>Eucarida</taxon>
        <taxon>Decapoda</taxon>
        <taxon>Pleocyemata</taxon>
        <taxon>Caridea</taxon>
        <taxon>Atyoidea</taxon>
        <taxon>Atyidae</taxon>
        <taxon>Halocaridina</taxon>
    </lineage>
</organism>
<keyword evidence="4" id="KW-1185">Reference proteome</keyword>
<dbReference type="PROSITE" id="PS50294">
    <property type="entry name" value="WD_REPEATS_REGION"/>
    <property type="match status" value="1"/>
</dbReference>
<evidence type="ECO:0000256" key="1">
    <source>
        <dbReference type="PROSITE-ProRule" id="PRU00221"/>
    </source>
</evidence>
<dbReference type="PROSITE" id="PS50082">
    <property type="entry name" value="WD_REPEATS_2"/>
    <property type="match status" value="1"/>
</dbReference>
<feature type="repeat" description="WD" evidence="1">
    <location>
        <begin position="173"/>
        <end position="214"/>
    </location>
</feature>
<evidence type="ECO:0000313" key="4">
    <source>
        <dbReference type="Proteomes" id="UP001381693"/>
    </source>
</evidence>
<dbReference type="InterPro" id="IPR036322">
    <property type="entry name" value="WD40_repeat_dom_sf"/>
</dbReference>
<dbReference type="Proteomes" id="UP001381693">
    <property type="component" value="Unassembled WGS sequence"/>
</dbReference>
<dbReference type="Pfam" id="PF00400">
    <property type="entry name" value="WD40"/>
    <property type="match status" value="1"/>
</dbReference>
<evidence type="ECO:0000259" key="2">
    <source>
        <dbReference type="Pfam" id="PF12894"/>
    </source>
</evidence>